<dbReference type="InterPro" id="IPR038717">
    <property type="entry name" value="Tc1-like_DDE_dom"/>
</dbReference>
<name>A0ABT9Q8E1_9ACTN</name>
<protein>
    <submittedName>
        <fullName evidence="2">Transposase</fullName>
    </submittedName>
</protein>
<dbReference type="InterPro" id="IPR036397">
    <property type="entry name" value="RNaseH_sf"/>
</dbReference>
<dbReference type="Pfam" id="PF13358">
    <property type="entry name" value="DDE_3"/>
    <property type="match status" value="1"/>
</dbReference>
<feature type="domain" description="Tc1-like transposase DDE" evidence="1">
    <location>
        <begin position="58"/>
        <end position="129"/>
    </location>
</feature>
<evidence type="ECO:0000313" key="3">
    <source>
        <dbReference type="Proteomes" id="UP001225356"/>
    </source>
</evidence>
<keyword evidence="3" id="KW-1185">Reference proteome</keyword>
<evidence type="ECO:0000259" key="1">
    <source>
        <dbReference type="Pfam" id="PF13358"/>
    </source>
</evidence>
<gene>
    <name evidence="2" type="ORF">J2853_001794</name>
</gene>
<evidence type="ECO:0000313" key="2">
    <source>
        <dbReference type="EMBL" id="MDP9842583.1"/>
    </source>
</evidence>
<reference evidence="2 3" key="1">
    <citation type="submission" date="2023-07" db="EMBL/GenBank/DDBJ databases">
        <title>Sequencing the genomes of 1000 actinobacteria strains.</title>
        <authorList>
            <person name="Klenk H.-P."/>
        </authorList>
    </citation>
    <scope>NUCLEOTIDE SEQUENCE [LARGE SCALE GENOMIC DNA]</scope>
    <source>
        <strain evidence="2 3">DSM 46740</strain>
    </source>
</reference>
<sequence length="170" mass="18989">MVRVRGGGTGRVSIAALVCYKPGHRSRLIYRLHLWRGRKGESKSFTWMDYRDLIVTAHLELGAPIVLIWDNLSLHLVPGMRAFAAENASWLTVFQLPAYAPNLNPAEGIWSLLKRGVLANLAVADFRQLVRVVKRGLKKIQYRPHLVNGGLAETGLTLMHSVTMPPDITN</sequence>
<organism evidence="2 3">
    <name type="scientific">Streptosporangium lutulentum</name>
    <dbReference type="NCBI Taxonomy" id="1461250"/>
    <lineage>
        <taxon>Bacteria</taxon>
        <taxon>Bacillati</taxon>
        <taxon>Actinomycetota</taxon>
        <taxon>Actinomycetes</taxon>
        <taxon>Streptosporangiales</taxon>
        <taxon>Streptosporangiaceae</taxon>
        <taxon>Streptosporangium</taxon>
    </lineage>
</organism>
<proteinExistence type="predicted"/>
<dbReference type="Gene3D" id="3.30.420.10">
    <property type="entry name" value="Ribonuclease H-like superfamily/Ribonuclease H"/>
    <property type="match status" value="1"/>
</dbReference>
<accession>A0ABT9Q8E1</accession>
<dbReference type="Proteomes" id="UP001225356">
    <property type="component" value="Unassembled WGS sequence"/>
</dbReference>
<dbReference type="EMBL" id="JAUSQU010000001">
    <property type="protein sequence ID" value="MDP9842583.1"/>
    <property type="molecule type" value="Genomic_DNA"/>
</dbReference>
<comment type="caution">
    <text evidence="2">The sequence shown here is derived from an EMBL/GenBank/DDBJ whole genome shotgun (WGS) entry which is preliminary data.</text>
</comment>